<accession>A0ABW0X8F3</accession>
<dbReference type="PROSITE" id="PS51704">
    <property type="entry name" value="GP_PDE"/>
    <property type="match status" value="1"/>
</dbReference>
<dbReference type="PANTHER" id="PTHR46211">
    <property type="entry name" value="GLYCEROPHOSPHORYL DIESTER PHOSPHODIESTERASE"/>
    <property type="match status" value="1"/>
</dbReference>
<gene>
    <name evidence="2" type="ORF">ACFP3U_24650</name>
</gene>
<dbReference type="Pfam" id="PF03009">
    <property type="entry name" value="GDPD"/>
    <property type="match status" value="1"/>
</dbReference>
<evidence type="ECO:0000259" key="1">
    <source>
        <dbReference type="PROSITE" id="PS51704"/>
    </source>
</evidence>
<dbReference type="PANTHER" id="PTHR46211:SF13">
    <property type="entry name" value="GLYCEROPHOSPHODIESTER PHOSPHODIESTERASE 1-RELATED"/>
    <property type="match status" value="1"/>
</dbReference>
<dbReference type="InterPro" id="IPR030395">
    <property type="entry name" value="GP_PDE_dom"/>
</dbReference>
<dbReference type="InterPro" id="IPR017946">
    <property type="entry name" value="PLC-like_Pdiesterase_TIM-brl"/>
</dbReference>
<dbReference type="SUPFAM" id="SSF51695">
    <property type="entry name" value="PLC-like phosphodiesterases"/>
    <property type="match status" value="1"/>
</dbReference>
<dbReference type="Gene3D" id="3.20.20.190">
    <property type="entry name" value="Phosphatidylinositol (PI) phosphodiesterase"/>
    <property type="match status" value="1"/>
</dbReference>
<protein>
    <submittedName>
        <fullName evidence="2">Glycerophosphodiester phosphodiesterase family protein</fullName>
    </submittedName>
</protein>
<proteinExistence type="predicted"/>
<feature type="domain" description="GP-PDE" evidence="1">
    <location>
        <begin position="17"/>
        <end position="286"/>
    </location>
</feature>
<organism evidence="2 3">
    <name type="scientific">Kitasatospora misakiensis</name>
    <dbReference type="NCBI Taxonomy" id="67330"/>
    <lineage>
        <taxon>Bacteria</taxon>
        <taxon>Bacillati</taxon>
        <taxon>Actinomycetota</taxon>
        <taxon>Actinomycetes</taxon>
        <taxon>Kitasatosporales</taxon>
        <taxon>Streptomycetaceae</taxon>
        <taxon>Kitasatospora</taxon>
    </lineage>
</organism>
<keyword evidence="3" id="KW-1185">Reference proteome</keyword>
<dbReference type="RefSeq" id="WP_380227826.1">
    <property type="nucleotide sequence ID" value="NZ_JBHSOF010000036.1"/>
</dbReference>
<dbReference type="Proteomes" id="UP001595975">
    <property type="component" value="Unassembled WGS sequence"/>
</dbReference>
<sequence length="288" mass="30620">MTSPDVSPATARTAPPVQVIAHRGSSHALPEHTLAAYRRALTEGADALECDVRVTADGQLVCVHDRRIGRVSDGRGTVSAMTLAELEAHDFGAWKTGRPSEDPELRGVLRLESLLELVVDCGRPVDLAIETKHPVRFRGRVESELLRVLDRFGIGGAGAGGGRRGDPADTGAAGHGVNARIMSFSSVALARVTAAAPQYPRVFLFERGLVLRGRLRPGAPLPGGARIAGPGIDLVRARPGLVTRLRELGHQVHVWTVDEPADVELCLELGVSAIITNRPAEVLAQLGR</sequence>
<name>A0ABW0X8F3_9ACTN</name>
<evidence type="ECO:0000313" key="2">
    <source>
        <dbReference type="EMBL" id="MFC5666152.1"/>
    </source>
</evidence>
<dbReference type="EMBL" id="JBHSOF010000036">
    <property type="protein sequence ID" value="MFC5666152.1"/>
    <property type="molecule type" value="Genomic_DNA"/>
</dbReference>
<evidence type="ECO:0000313" key="3">
    <source>
        <dbReference type="Proteomes" id="UP001595975"/>
    </source>
</evidence>
<comment type="caution">
    <text evidence="2">The sequence shown here is derived from an EMBL/GenBank/DDBJ whole genome shotgun (WGS) entry which is preliminary data.</text>
</comment>
<reference evidence="3" key="1">
    <citation type="journal article" date="2019" name="Int. J. Syst. Evol. Microbiol.">
        <title>The Global Catalogue of Microorganisms (GCM) 10K type strain sequencing project: providing services to taxonomists for standard genome sequencing and annotation.</title>
        <authorList>
            <consortium name="The Broad Institute Genomics Platform"/>
            <consortium name="The Broad Institute Genome Sequencing Center for Infectious Disease"/>
            <person name="Wu L."/>
            <person name="Ma J."/>
        </authorList>
    </citation>
    <scope>NUCLEOTIDE SEQUENCE [LARGE SCALE GENOMIC DNA]</scope>
    <source>
        <strain evidence="3">CGMCC 4.1437</strain>
    </source>
</reference>